<feature type="domain" description="YkoP-like" evidence="1">
    <location>
        <begin position="3"/>
        <end position="179"/>
    </location>
</feature>
<protein>
    <recommendedName>
        <fullName evidence="1">YkoP-like domain-containing protein</fullName>
    </recommendedName>
</protein>
<sequence>MRSCLLSIWYILDPLYFFFTRLTLIDKHQSNVFRVRLTRYKGKEVVLSDGTRIKKNDILVKIHLHNVKLLKELQHIENAVRRGIMIYQKVYQSMPHLADYINQHKRKDEIKGVIGITMLHKGAARLGFEVMKPSNGFYRLFKQVAHIPILYFTTKQFTIKNIPYSYYLMISKEKLMCTYQAEKS</sequence>
<organism evidence="2 3">
    <name type="scientific">Bacillus nakamurai</name>
    <dbReference type="NCBI Taxonomy" id="1793963"/>
    <lineage>
        <taxon>Bacteria</taxon>
        <taxon>Bacillati</taxon>
        <taxon>Bacillota</taxon>
        <taxon>Bacilli</taxon>
        <taxon>Bacillales</taxon>
        <taxon>Bacillaceae</taxon>
        <taxon>Bacillus</taxon>
    </lineage>
</organism>
<name>A0A150F1Z6_9BACI</name>
<dbReference type="EMBL" id="LSBA01000040">
    <property type="protein sequence ID" value="KXZ12769.1"/>
    <property type="molecule type" value="Genomic_DNA"/>
</dbReference>
<evidence type="ECO:0000313" key="2">
    <source>
        <dbReference type="EMBL" id="KXZ12769.1"/>
    </source>
</evidence>
<gene>
    <name evidence="2" type="ORF">AXI58_06340</name>
</gene>
<evidence type="ECO:0000313" key="3">
    <source>
        <dbReference type="Proteomes" id="UP000075430"/>
    </source>
</evidence>
<dbReference type="AlphaFoldDB" id="A0A150F1Z6"/>
<dbReference type="Proteomes" id="UP000075430">
    <property type="component" value="Unassembled WGS sequence"/>
</dbReference>
<dbReference type="STRING" id="1793963.AXI58_06340"/>
<dbReference type="RefSeq" id="WP_061523557.1">
    <property type="nucleotide sequence ID" value="NZ_JARLZY010000017.1"/>
</dbReference>
<keyword evidence="3" id="KW-1185">Reference proteome</keyword>
<accession>A0A150F1Z6</accession>
<dbReference type="OrthoDB" id="1951946at2"/>
<dbReference type="InterPro" id="IPR054467">
    <property type="entry name" value="YkoP-like_dom"/>
</dbReference>
<dbReference type="Pfam" id="PF22790">
    <property type="entry name" value="YkoP"/>
    <property type="match status" value="1"/>
</dbReference>
<reference evidence="3" key="1">
    <citation type="submission" date="2016-02" db="EMBL/GenBank/DDBJ databases">
        <authorList>
            <person name="Dunlap C."/>
        </authorList>
    </citation>
    <scope>NUCLEOTIDE SEQUENCE [LARGE SCALE GENOMIC DNA]</scope>
    <source>
        <strain evidence="3">NRRL B-41092</strain>
    </source>
</reference>
<comment type="caution">
    <text evidence="2">The sequence shown here is derived from an EMBL/GenBank/DDBJ whole genome shotgun (WGS) entry which is preliminary data.</text>
</comment>
<proteinExistence type="predicted"/>
<evidence type="ECO:0000259" key="1">
    <source>
        <dbReference type="Pfam" id="PF22790"/>
    </source>
</evidence>